<dbReference type="EMBL" id="BSPK01000031">
    <property type="protein sequence ID" value="GLS63923.1"/>
    <property type="molecule type" value="Genomic_DNA"/>
</dbReference>
<sequence length="89" mass="10120">MTEPHDFPPPWRVVELEAAYRVEDAIGFTVAYICFTEDPEQLGFTGRLSKDEAWYVALQVARAPDIHIASMTLEQEQIKPRSTAARKGR</sequence>
<evidence type="ECO:0000313" key="2">
    <source>
        <dbReference type="EMBL" id="GLS63923.1"/>
    </source>
</evidence>
<comment type="caution">
    <text evidence="1">The sequence shown here is derived from an EMBL/GenBank/DDBJ whole genome shotgun (WGS) entry which is preliminary data.</text>
</comment>
<proteinExistence type="predicted"/>
<dbReference type="Proteomes" id="UP001156856">
    <property type="component" value="Unassembled WGS sequence"/>
</dbReference>
<evidence type="ECO:0000313" key="4">
    <source>
        <dbReference type="Proteomes" id="UP001156856"/>
    </source>
</evidence>
<gene>
    <name evidence="2" type="ORF">GCM10007888_23040</name>
    <name evidence="1" type="ORF">MOX02_45370</name>
</gene>
<reference evidence="2" key="1">
    <citation type="journal article" date="2014" name="Int. J. Syst. Evol. Microbiol.">
        <title>Complete genome of a new Firmicutes species belonging to the dominant human colonic microbiota ('Ruminococcus bicirculans') reveals two chromosomes and a selective capacity to utilize plant glucans.</title>
        <authorList>
            <consortium name="NISC Comparative Sequencing Program"/>
            <person name="Wegmann U."/>
            <person name="Louis P."/>
            <person name="Goesmann A."/>
            <person name="Henrissat B."/>
            <person name="Duncan S.H."/>
            <person name="Flint H.J."/>
        </authorList>
    </citation>
    <scope>NUCLEOTIDE SEQUENCE</scope>
    <source>
        <strain evidence="2">NBRC 107715</strain>
    </source>
</reference>
<reference evidence="2" key="4">
    <citation type="submission" date="2023-01" db="EMBL/GenBank/DDBJ databases">
        <title>Draft genome sequence of Methylobacterium oxalidis strain NBRC 107715.</title>
        <authorList>
            <person name="Sun Q."/>
            <person name="Mori K."/>
        </authorList>
    </citation>
    <scope>NUCLEOTIDE SEQUENCE</scope>
    <source>
        <strain evidence="2">NBRC 107715</strain>
    </source>
</reference>
<organism evidence="1 3">
    <name type="scientific">Methylobacterium oxalidis</name>
    <dbReference type="NCBI Taxonomy" id="944322"/>
    <lineage>
        <taxon>Bacteria</taxon>
        <taxon>Pseudomonadati</taxon>
        <taxon>Pseudomonadota</taxon>
        <taxon>Alphaproteobacteria</taxon>
        <taxon>Hyphomicrobiales</taxon>
        <taxon>Methylobacteriaceae</taxon>
        <taxon>Methylobacterium</taxon>
    </lineage>
</organism>
<dbReference type="RefSeq" id="WP_147028042.1">
    <property type="nucleotide sequence ID" value="NZ_BJZU01000105.1"/>
</dbReference>
<evidence type="ECO:0000313" key="3">
    <source>
        <dbReference type="Proteomes" id="UP000321960"/>
    </source>
</evidence>
<accession>A0A512J9G1</accession>
<reference evidence="1 3" key="3">
    <citation type="submission" date="2019-07" db="EMBL/GenBank/DDBJ databases">
        <title>Whole genome shotgun sequence of Methylobacterium oxalidis NBRC 107715.</title>
        <authorList>
            <person name="Hosoyama A."/>
            <person name="Uohara A."/>
            <person name="Ohji S."/>
            <person name="Ichikawa N."/>
        </authorList>
    </citation>
    <scope>NUCLEOTIDE SEQUENCE [LARGE SCALE GENOMIC DNA]</scope>
    <source>
        <strain evidence="1 3">NBRC 107715</strain>
    </source>
</reference>
<reference evidence="4" key="2">
    <citation type="journal article" date="2019" name="Int. J. Syst. Evol. Microbiol.">
        <title>The Global Catalogue of Microorganisms (GCM) 10K type strain sequencing project: providing services to taxonomists for standard genome sequencing and annotation.</title>
        <authorList>
            <consortium name="The Broad Institute Genomics Platform"/>
            <consortium name="The Broad Institute Genome Sequencing Center for Infectious Disease"/>
            <person name="Wu L."/>
            <person name="Ma J."/>
        </authorList>
    </citation>
    <scope>NUCLEOTIDE SEQUENCE [LARGE SCALE GENOMIC DNA]</scope>
    <source>
        <strain evidence="4">NBRC 107715</strain>
    </source>
</reference>
<protein>
    <submittedName>
        <fullName evidence="1">Uncharacterized protein</fullName>
    </submittedName>
</protein>
<evidence type="ECO:0000313" key="1">
    <source>
        <dbReference type="EMBL" id="GEP06499.1"/>
    </source>
</evidence>
<dbReference type="AlphaFoldDB" id="A0A512J9G1"/>
<dbReference type="EMBL" id="BJZU01000105">
    <property type="protein sequence ID" value="GEP06499.1"/>
    <property type="molecule type" value="Genomic_DNA"/>
</dbReference>
<name>A0A512J9G1_9HYPH</name>
<keyword evidence="4" id="KW-1185">Reference proteome</keyword>
<dbReference type="OrthoDB" id="8005836at2"/>
<dbReference type="Proteomes" id="UP000321960">
    <property type="component" value="Unassembled WGS sequence"/>
</dbReference>